<feature type="compositionally biased region" description="Low complexity" evidence="1">
    <location>
        <begin position="445"/>
        <end position="467"/>
    </location>
</feature>
<protein>
    <submittedName>
        <fullName evidence="2">Uncharacterized protein</fullName>
    </submittedName>
</protein>
<accession>A0A4Q7ZNK7</accession>
<feature type="compositionally biased region" description="Low complexity" evidence="1">
    <location>
        <begin position="534"/>
        <end position="564"/>
    </location>
</feature>
<sequence>MDETGQSGDTGAVAGGPGAEARDRTLLNGWATSDGGWSGGTAAREAEDDVPAWRRPFTRPFGQRAVPASRAPLPPGHSSGDYPFPDVAPTPYAGSGEIHPFGDAGGSGEIRPYANGSSAPQPYGVNGSGPFGDQGGSGEIAGYRDAGGIPPLGDPGGAEDRAPESNGHGPEASVPTWSEGRSRYADLFAQRAAESPTRAILPAVRPATPGGRRVDWSTAESARHAREPGHPAGQAQPTEDPGATRPPYDPGGFPAPYEPGTPSGAAPSPDNSVGYAAASAYPGYASRSGGALGAGPDEPLPQRVPAEPDVPTVPEPPSVEPSAETPALARIATHLRRGDVLSAQDRQEGFDVQAILAAVREVAGVRDASLRTTPAGAHSLRLDLADGADPAEVSRQVARLLQDRMGLDAAMQGGEAAPPNASASAPPAVPFVPNQPTPAGRDSLGDPAAPAGARAAGGPASVPAGADPLGGPSLGGGMDPLGGPAASGGMDPLGVPAASTGLGEPRRRLPQPARPADSPIAGAPPGLTTPLSAPPATEYPATPTGPASASPAAPFSAAPPRAATQVGPAAGATRALERTAFASGPGGAVEAVVTGVNGVTARPLDVGDRPGPRVVIENVQVSTFGMEATVEVRLAVGSRIAAGEATGPAVDGYLLRLCAMATARAVDELLSASEHADGPARCFVEHAATVPFGPMQVAVVVLLLSYGGWVEQIAGSAVVTGDDRHAMVRATLAAVNRRLEALLS</sequence>
<reference evidence="2 3" key="1">
    <citation type="submission" date="2019-02" db="EMBL/GenBank/DDBJ databases">
        <title>Sequencing the genomes of 1000 actinobacteria strains.</title>
        <authorList>
            <person name="Klenk H.-P."/>
        </authorList>
    </citation>
    <scope>NUCLEOTIDE SEQUENCE [LARGE SCALE GENOMIC DNA]</scope>
    <source>
        <strain evidence="2 3">DSM 45162</strain>
    </source>
</reference>
<keyword evidence="3" id="KW-1185">Reference proteome</keyword>
<evidence type="ECO:0000313" key="3">
    <source>
        <dbReference type="Proteomes" id="UP000292564"/>
    </source>
</evidence>
<evidence type="ECO:0000313" key="2">
    <source>
        <dbReference type="EMBL" id="RZU51869.1"/>
    </source>
</evidence>
<feature type="region of interest" description="Disordered" evidence="1">
    <location>
        <begin position="411"/>
        <end position="571"/>
    </location>
</feature>
<feature type="compositionally biased region" description="Pro residues" evidence="1">
    <location>
        <begin position="427"/>
        <end position="436"/>
    </location>
</feature>
<feature type="region of interest" description="Disordered" evidence="1">
    <location>
        <begin position="198"/>
        <end position="271"/>
    </location>
</feature>
<proteinExistence type="predicted"/>
<feature type="region of interest" description="Disordered" evidence="1">
    <location>
        <begin position="288"/>
        <end position="324"/>
    </location>
</feature>
<feature type="region of interest" description="Disordered" evidence="1">
    <location>
        <begin position="1"/>
        <end position="178"/>
    </location>
</feature>
<dbReference type="RefSeq" id="WP_242624953.1">
    <property type="nucleotide sequence ID" value="NZ_SHKY01000001.1"/>
</dbReference>
<dbReference type="EMBL" id="SHKY01000001">
    <property type="protein sequence ID" value="RZU51869.1"/>
    <property type="molecule type" value="Genomic_DNA"/>
</dbReference>
<organism evidence="2 3">
    <name type="scientific">Krasilnikovia cinnamomea</name>
    <dbReference type="NCBI Taxonomy" id="349313"/>
    <lineage>
        <taxon>Bacteria</taxon>
        <taxon>Bacillati</taxon>
        <taxon>Actinomycetota</taxon>
        <taxon>Actinomycetes</taxon>
        <taxon>Micromonosporales</taxon>
        <taxon>Micromonosporaceae</taxon>
        <taxon>Krasilnikovia</taxon>
    </lineage>
</organism>
<dbReference type="Proteomes" id="UP000292564">
    <property type="component" value="Unassembled WGS sequence"/>
</dbReference>
<evidence type="ECO:0000256" key="1">
    <source>
        <dbReference type="SAM" id="MobiDB-lite"/>
    </source>
</evidence>
<dbReference type="AlphaFoldDB" id="A0A4Q7ZNK7"/>
<comment type="caution">
    <text evidence="2">The sequence shown here is derived from an EMBL/GenBank/DDBJ whole genome shotgun (WGS) entry which is preliminary data.</text>
</comment>
<feature type="compositionally biased region" description="Low complexity" evidence="1">
    <location>
        <begin position="416"/>
        <end position="426"/>
    </location>
</feature>
<gene>
    <name evidence="2" type="ORF">EV385_3705</name>
</gene>
<name>A0A4Q7ZNK7_9ACTN</name>
<feature type="compositionally biased region" description="Gly residues" evidence="1">
    <location>
        <begin position="126"/>
        <end position="139"/>
    </location>
</feature>